<keyword evidence="7" id="KW-1185">Reference proteome</keyword>
<keyword evidence="2" id="KW-0238">DNA-binding</keyword>
<dbReference type="PROSITE" id="PS51077">
    <property type="entry name" value="HTH_ICLR"/>
    <property type="match status" value="1"/>
</dbReference>
<evidence type="ECO:0000256" key="2">
    <source>
        <dbReference type="ARBA" id="ARBA00023125"/>
    </source>
</evidence>
<dbReference type="InterPro" id="IPR014757">
    <property type="entry name" value="Tscrpt_reg_IclR_C"/>
</dbReference>
<dbReference type="SUPFAM" id="SSF46785">
    <property type="entry name" value="Winged helix' DNA-binding domain"/>
    <property type="match status" value="1"/>
</dbReference>
<evidence type="ECO:0000313" key="6">
    <source>
        <dbReference type="EMBL" id="RQG94918.1"/>
    </source>
</evidence>
<accession>A0A3N6LWC3</accession>
<dbReference type="PANTHER" id="PTHR30136">
    <property type="entry name" value="HELIX-TURN-HELIX TRANSCRIPTIONAL REGULATOR, ICLR FAMILY"/>
    <property type="match status" value="1"/>
</dbReference>
<dbReference type="EMBL" id="REGA01000007">
    <property type="protein sequence ID" value="RQG94918.1"/>
    <property type="molecule type" value="Genomic_DNA"/>
</dbReference>
<dbReference type="SUPFAM" id="SSF55781">
    <property type="entry name" value="GAF domain-like"/>
    <property type="match status" value="1"/>
</dbReference>
<evidence type="ECO:0000256" key="1">
    <source>
        <dbReference type="ARBA" id="ARBA00023015"/>
    </source>
</evidence>
<dbReference type="InterPro" id="IPR029016">
    <property type="entry name" value="GAF-like_dom_sf"/>
</dbReference>
<dbReference type="GO" id="GO:0003700">
    <property type="term" value="F:DNA-binding transcription factor activity"/>
    <property type="evidence" value="ECO:0007669"/>
    <property type="project" value="TreeGrafter"/>
</dbReference>
<dbReference type="Gene3D" id="3.30.450.40">
    <property type="match status" value="1"/>
</dbReference>
<dbReference type="PROSITE" id="PS51078">
    <property type="entry name" value="ICLR_ED"/>
    <property type="match status" value="1"/>
</dbReference>
<keyword evidence="3" id="KW-0804">Transcription</keyword>
<evidence type="ECO:0000256" key="3">
    <source>
        <dbReference type="ARBA" id="ARBA00023163"/>
    </source>
</evidence>
<sequence length="252" mass="28362">MDGNESKATRKTTITSFLVLEAIDELGGATLSELAEHTGLATSTVHTHLQTLEETEYLSRNDGKYQLGLKLFYLGESARRRDDRYELAKEKAFELANQVSEEVSFAVEEHGRSIILFDETPTASSTGFQVGRYFYMHSSASGKAMLAEFPKQRVKDIVEKRGLPQHTENTITELEELFEELEEIREQGFAVNRQEELEGLYSVAMVVNNPDGTVFGSLDISGPQYRLSDPEEVAKQLRPFVRELEAELEAES</sequence>
<evidence type="ECO:0000313" key="7">
    <source>
        <dbReference type="Proteomes" id="UP000282323"/>
    </source>
</evidence>
<dbReference type="GO" id="GO:0003677">
    <property type="term" value="F:DNA binding"/>
    <property type="evidence" value="ECO:0007669"/>
    <property type="project" value="UniProtKB-KW"/>
</dbReference>
<dbReference type="OrthoDB" id="14763at2157"/>
<protein>
    <submittedName>
        <fullName evidence="6">IclR family transcriptional regulator</fullName>
    </submittedName>
</protein>
<dbReference type="InterPro" id="IPR050707">
    <property type="entry name" value="HTH_MetabolicPath_Reg"/>
</dbReference>
<dbReference type="RefSeq" id="WP_124195597.1">
    <property type="nucleotide sequence ID" value="NZ_REGA01000007.1"/>
</dbReference>
<organism evidence="6 7">
    <name type="scientific">Natrarchaeobius chitinivorans</name>
    <dbReference type="NCBI Taxonomy" id="1679083"/>
    <lineage>
        <taxon>Archaea</taxon>
        <taxon>Methanobacteriati</taxon>
        <taxon>Methanobacteriota</taxon>
        <taxon>Stenosarchaea group</taxon>
        <taxon>Halobacteria</taxon>
        <taxon>Halobacteriales</taxon>
        <taxon>Natrialbaceae</taxon>
        <taxon>Natrarchaeobius</taxon>
    </lineage>
</organism>
<dbReference type="InterPro" id="IPR005471">
    <property type="entry name" value="Tscrpt_reg_IclR_N"/>
</dbReference>
<dbReference type="Pfam" id="PF01614">
    <property type="entry name" value="IclR_C"/>
    <property type="match status" value="1"/>
</dbReference>
<dbReference type="GO" id="GO:0045892">
    <property type="term" value="P:negative regulation of DNA-templated transcription"/>
    <property type="evidence" value="ECO:0007669"/>
    <property type="project" value="TreeGrafter"/>
</dbReference>
<dbReference type="InterPro" id="IPR011991">
    <property type="entry name" value="ArsR-like_HTH"/>
</dbReference>
<evidence type="ECO:0000259" key="4">
    <source>
        <dbReference type="PROSITE" id="PS51077"/>
    </source>
</evidence>
<dbReference type="InterPro" id="IPR036390">
    <property type="entry name" value="WH_DNA-bd_sf"/>
</dbReference>
<dbReference type="Pfam" id="PF09339">
    <property type="entry name" value="HTH_IclR"/>
    <property type="match status" value="1"/>
</dbReference>
<reference evidence="6 7" key="1">
    <citation type="submission" date="2018-10" db="EMBL/GenBank/DDBJ databases">
        <title>Natrarchaeobius chitinivorans gen. nov., sp. nov., and Natrarchaeobius haloalkaliphilus sp. nov., alkaliphilic, chitin-utilizing haloarchaea from hypersaline alkaline lakes.</title>
        <authorList>
            <person name="Sorokin D.Y."/>
            <person name="Elcheninov A.G."/>
            <person name="Kostrikina N.A."/>
            <person name="Bale N.J."/>
            <person name="Sinninghe Damste J.S."/>
            <person name="Khijniak T.V."/>
            <person name="Kublanov I.V."/>
            <person name="Toshchakov S.V."/>
        </authorList>
    </citation>
    <scope>NUCLEOTIDE SEQUENCE [LARGE SCALE GENOMIC DNA]</scope>
    <source>
        <strain evidence="6 7">AArcht4T</strain>
    </source>
</reference>
<dbReference type="Gene3D" id="1.10.10.10">
    <property type="entry name" value="Winged helix-like DNA-binding domain superfamily/Winged helix DNA-binding domain"/>
    <property type="match status" value="1"/>
</dbReference>
<dbReference type="CDD" id="cd00090">
    <property type="entry name" value="HTH_ARSR"/>
    <property type="match status" value="1"/>
</dbReference>
<comment type="caution">
    <text evidence="6">The sequence shown here is derived from an EMBL/GenBank/DDBJ whole genome shotgun (WGS) entry which is preliminary data.</text>
</comment>
<gene>
    <name evidence="6" type="ORF">EA473_10490</name>
</gene>
<dbReference type="InterPro" id="IPR036388">
    <property type="entry name" value="WH-like_DNA-bd_sf"/>
</dbReference>
<keyword evidence="1" id="KW-0805">Transcription regulation</keyword>
<dbReference type="PANTHER" id="PTHR30136:SF35">
    <property type="entry name" value="HTH-TYPE TRANSCRIPTIONAL REGULATOR RV1719"/>
    <property type="match status" value="1"/>
</dbReference>
<dbReference type="SMART" id="SM00346">
    <property type="entry name" value="HTH_ICLR"/>
    <property type="match status" value="1"/>
</dbReference>
<feature type="domain" description="IclR-ED" evidence="5">
    <location>
        <begin position="70"/>
        <end position="252"/>
    </location>
</feature>
<dbReference type="Proteomes" id="UP000282323">
    <property type="component" value="Unassembled WGS sequence"/>
</dbReference>
<feature type="domain" description="HTH iclR-type" evidence="4">
    <location>
        <begin position="10"/>
        <end position="69"/>
    </location>
</feature>
<proteinExistence type="predicted"/>
<name>A0A3N6LWC3_NATCH</name>
<evidence type="ECO:0000259" key="5">
    <source>
        <dbReference type="PROSITE" id="PS51078"/>
    </source>
</evidence>
<dbReference type="AlphaFoldDB" id="A0A3N6LWC3"/>